<sequence>MNLYEELIQESFQLGLIVYEREFRSGARGLIDGNLIGIRRSLTSREKSGILAEEIGHHYTGVGRSLSRSLNSRRQEVRARQWGHIRIIPFSRFLDAHRARISGRYDLAAYLDVAEVFLQEAVDRYKDKHGLFVELDDEHTLCLDPLFVIEPYAHAYKEVVCSAKLE</sequence>
<name>A0ACC6PI25_9BACL</name>
<reference evidence="1" key="1">
    <citation type="submission" date="2024-03" db="EMBL/GenBank/DDBJ databases">
        <title>Whole genome sequecning of epiphytes from Marcgravia umbellata leaves.</title>
        <authorList>
            <person name="Kumar G."/>
            <person name="Savka M.A."/>
        </authorList>
    </citation>
    <scope>NUCLEOTIDE SEQUENCE</scope>
    <source>
        <strain evidence="1">RIT_BL5</strain>
    </source>
</reference>
<protein>
    <submittedName>
        <fullName evidence="1">ImmA/IrrE family metallo-endopeptidase</fullName>
    </submittedName>
</protein>
<evidence type="ECO:0000313" key="2">
    <source>
        <dbReference type="Proteomes" id="UP001380953"/>
    </source>
</evidence>
<proteinExistence type="predicted"/>
<keyword evidence="2" id="KW-1185">Reference proteome</keyword>
<gene>
    <name evidence="1" type="ORF">WKI47_22195</name>
</gene>
<dbReference type="EMBL" id="JBBKAR010000056">
    <property type="protein sequence ID" value="MEJ8306630.1"/>
    <property type="molecule type" value="Genomic_DNA"/>
</dbReference>
<organism evidence="1 2">
    <name type="scientific">Saccharibacillus sacchari</name>
    <dbReference type="NCBI Taxonomy" id="456493"/>
    <lineage>
        <taxon>Bacteria</taxon>
        <taxon>Bacillati</taxon>
        <taxon>Bacillota</taxon>
        <taxon>Bacilli</taxon>
        <taxon>Bacillales</taxon>
        <taxon>Paenibacillaceae</taxon>
        <taxon>Saccharibacillus</taxon>
    </lineage>
</organism>
<dbReference type="Proteomes" id="UP001380953">
    <property type="component" value="Unassembled WGS sequence"/>
</dbReference>
<evidence type="ECO:0000313" key="1">
    <source>
        <dbReference type="EMBL" id="MEJ8306630.1"/>
    </source>
</evidence>
<comment type="caution">
    <text evidence="1">The sequence shown here is derived from an EMBL/GenBank/DDBJ whole genome shotgun (WGS) entry which is preliminary data.</text>
</comment>
<accession>A0ACC6PI25</accession>